<proteinExistence type="predicted"/>
<reference evidence="2 3" key="1">
    <citation type="submission" date="2014-04" db="EMBL/GenBank/DDBJ databases">
        <authorList>
            <person name="Bishop-Lilly K.A."/>
            <person name="Broomall S.M."/>
            <person name="Chain P.S."/>
            <person name="Chertkov O."/>
            <person name="Coyne S.R."/>
            <person name="Daligault H.E."/>
            <person name="Davenport K.W."/>
            <person name="Erkkila T."/>
            <person name="Frey K.G."/>
            <person name="Gibbons H.S."/>
            <person name="Gu W."/>
            <person name="Jaissle J."/>
            <person name="Johnson S.L."/>
            <person name="Koroleva G.I."/>
            <person name="Ladner J.T."/>
            <person name="Lo C.-C."/>
            <person name="Minogue T.D."/>
            <person name="Munk C."/>
            <person name="Palacios G.F."/>
            <person name="Redden C.L."/>
            <person name="Rosenzweig C.N."/>
            <person name="Scholz M.B."/>
            <person name="Teshima H."/>
            <person name="Xu Y."/>
        </authorList>
    </citation>
    <scope>NUCLEOTIDE SEQUENCE [LARGE SCALE GENOMIC DNA]</scope>
    <source>
        <strain evidence="3">gladioli</strain>
    </source>
</reference>
<evidence type="ECO:0000313" key="2">
    <source>
        <dbReference type="EMBL" id="KGC09733.1"/>
    </source>
</evidence>
<dbReference type="EMBL" id="JPGG01000018">
    <property type="protein sequence ID" value="KGC09733.1"/>
    <property type="molecule type" value="Genomic_DNA"/>
</dbReference>
<name>A0AAW3EQC7_BURGA</name>
<feature type="compositionally biased region" description="Low complexity" evidence="1">
    <location>
        <begin position="94"/>
        <end position="113"/>
    </location>
</feature>
<accession>A0AAW3EQC7</accession>
<feature type="region of interest" description="Disordered" evidence="1">
    <location>
        <begin position="90"/>
        <end position="219"/>
    </location>
</feature>
<dbReference type="AlphaFoldDB" id="A0AAW3EQC7"/>
<evidence type="ECO:0000313" key="3">
    <source>
        <dbReference type="Proteomes" id="UP000029590"/>
    </source>
</evidence>
<feature type="region of interest" description="Disordered" evidence="1">
    <location>
        <begin position="1"/>
        <end position="57"/>
    </location>
</feature>
<sequence length="219" mass="23603">MRTGTPSPAGRCSSQIAPPRSSASMLGDAQLSPGATSIDCRRSTVPGTPARRPVRRSKAALVQVSVPSAEHRQTGCVACVIARSMRVASERRGTGSADSSGAASGSVRRVSGRCMAKDRSIKRRRKIPSPRTSDSKRIGLACRGKTAGKTGRYSRHLAGTQACRRWHPSSRSHMNTSRRKSISFARAPSRQVPPDMRVLPSRPRNVPNFMRAASSRSTR</sequence>
<organism evidence="2 3">
    <name type="scientific">Burkholderia gladioli</name>
    <name type="common">Pseudomonas marginata</name>
    <name type="synonym">Phytomonas marginata</name>
    <dbReference type="NCBI Taxonomy" id="28095"/>
    <lineage>
        <taxon>Bacteria</taxon>
        <taxon>Pseudomonadati</taxon>
        <taxon>Pseudomonadota</taxon>
        <taxon>Betaproteobacteria</taxon>
        <taxon>Burkholderiales</taxon>
        <taxon>Burkholderiaceae</taxon>
        <taxon>Burkholderia</taxon>
    </lineage>
</organism>
<protein>
    <submittedName>
        <fullName evidence="2">Uncharacterized protein</fullName>
    </submittedName>
</protein>
<dbReference type="Proteomes" id="UP000029590">
    <property type="component" value="Unassembled WGS sequence"/>
</dbReference>
<comment type="caution">
    <text evidence="2">The sequence shown here is derived from an EMBL/GenBank/DDBJ whole genome shotgun (WGS) entry which is preliminary data.</text>
</comment>
<feature type="compositionally biased region" description="Basic residues" evidence="1">
    <location>
        <begin position="164"/>
        <end position="181"/>
    </location>
</feature>
<gene>
    <name evidence="2" type="ORF">DM48_5414</name>
</gene>
<evidence type="ECO:0000256" key="1">
    <source>
        <dbReference type="SAM" id="MobiDB-lite"/>
    </source>
</evidence>
<feature type="compositionally biased region" description="Polar residues" evidence="1">
    <location>
        <begin position="1"/>
        <end position="24"/>
    </location>
</feature>